<evidence type="ECO:0000313" key="2">
    <source>
        <dbReference type="Proteomes" id="UP000465846"/>
    </source>
</evidence>
<dbReference type="AlphaFoldDB" id="A0A6C0UEY4"/>
<dbReference type="Proteomes" id="UP000465846">
    <property type="component" value="Chromosome"/>
</dbReference>
<dbReference type="EMBL" id="CP048739">
    <property type="protein sequence ID" value="QIB73757.1"/>
    <property type="molecule type" value="Genomic_DNA"/>
</dbReference>
<accession>A0A6C0UEY4</accession>
<dbReference type="RefSeq" id="WP_163485762.1">
    <property type="nucleotide sequence ID" value="NZ_CP048739.1"/>
</dbReference>
<proteinExistence type="predicted"/>
<dbReference type="InterPro" id="IPR055713">
    <property type="entry name" value="DUF7289"/>
</dbReference>
<organism evidence="1 2">
    <name type="scientific">Halogeometricum borinquense</name>
    <dbReference type="NCBI Taxonomy" id="60847"/>
    <lineage>
        <taxon>Archaea</taxon>
        <taxon>Methanobacteriati</taxon>
        <taxon>Methanobacteriota</taxon>
        <taxon>Stenosarchaea group</taxon>
        <taxon>Halobacteria</taxon>
        <taxon>Halobacteriales</taxon>
        <taxon>Haloferacaceae</taxon>
        <taxon>Halogeometricum</taxon>
    </lineage>
</organism>
<sequence length="256" mass="27728">MSLQADSRGVSEVLGFVLVFGLVIASVGTVYAFGVGELRETRDFERVNNAERAFEVFADNVADVARRGAPSRGTELKLSDSTLGYGETMVNVSLDTTPATPGSDMNNSTGSISLSPVVMTLQDAGEVRYATGAVMRTDGNGPPRMTHEPDFIFDKDRAVVQLVRSVPRGTTQVGGERIARIRTVETSRSTLLTRTETPVTLRFNVTSPYAPAWGDYLESEGFTCDPYTDDSTDISCSLDDVSRVTVVRVTVETTFE</sequence>
<gene>
    <name evidence="1" type="ORF">G3I44_05310</name>
</gene>
<evidence type="ECO:0000313" key="1">
    <source>
        <dbReference type="EMBL" id="QIB73757.1"/>
    </source>
</evidence>
<reference evidence="1 2" key="1">
    <citation type="submission" date="2020-02" db="EMBL/GenBank/DDBJ databases">
        <title>Whole genome sequence of Halogeometricum borinquense strain wsp4.</title>
        <authorList>
            <person name="Verma D.K."/>
            <person name="Gopal K."/>
            <person name="Prasad E.S."/>
        </authorList>
    </citation>
    <scope>NUCLEOTIDE SEQUENCE [LARGE SCALE GENOMIC DNA]</scope>
    <source>
        <strain evidence="2">wsp4</strain>
    </source>
</reference>
<dbReference type="GeneID" id="44078797"/>
<dbReference type="Pfam" id="PF23960">
    <property type="entry name" value="DUF7289"/>
    <property type="match status" value="1"/>
</dbReference>
<protein>
    <submittedName>
        <fullName evidence="1">Uncharacterized protein</fullName>
    </submittedName>
</protein>
<name>A0A6C0UEY4_9EURY</name>